<keyword evidence="4" id="KW-0597">Phosphoprotein</keyword>
<evidence type="ECO:0000256" key="7">
    <source>
        <dbReference type="ARBA" id="ARBA00022777"/>
    </source>
</evidence>
<keyword evidence="5" id="KW-0808">Transferase</keyword>
<evidence type="ECO:0000256" key="6">
    <source>
        <dbReference type="ARBA" id="ARBA00022741"/>
    </source>
</evidence>
<keyword evidence="9" id="KW-0902">Two-component regulatory system</keyword>
<keyword evidence="8" id="KW-0067">ATP-binding</keyword>
<evidence type="ECO:0000256" key="10">
    <source>
        <dbReference type="SAM" id="Phobius"/>
    </source>
</evidence>
<reference evidence="12 13" key="1">
    <citation type="submission" date="2022-06" db="EMBL/GenBank/DDBJ databases">
        <authorList>
            <person name="Jeon C.O."/>
        </authorList>
    </citation>
    <scope>NUCLEOTIDE SEQUENCE [LARGE SCALE GENOMIC DNA]</scope>
    <source>
        <strain evidence="12 13">KCTC 13943</strain>
    </source>
</reference>
<feature type="transmembrane region" description="Helical" evidence="10">
    <location>
        <begin position="167"/>
        <end position="190"/>
    </location>
</feature>
<dbReference type="EC" id="2.7.13.3" evidence="3"/>
<keyword evidence="13" id="KW-1185">Reference proteome</keyword>
<dbReference type="PANTHER" id="PTHR45453">
    <property type="entry name" value="PHOSPHATE REGULON SENSOR PROTEIN PHOR"/>
    <property type="match status" value="1"/>
</dbReference>
<dbReference type="InterPro" id="IPR005467">
    <property type="entry name" value="His_kinase_dom"/>
</dbReference>
<dbReference type="InterPro" id="IPR036097">
    <property type="entry name" value="HisK_dim/P_sf"/>
</dbReference>
<comment type="subcellular location">
    <subcellularLocation>
        <location evidence="2">Membrane</location>
    </subcellularLocation>
</comment>
<evidence type="ECO:0000256" key="4">
    <source>
        <dbReference type="ARBA" id="ARBA00022553"/>
    </source>
</evidence>
<keyword evidence="7 12" id="KW-0418">Kinase</keyword>
<accession>A0ABT0W9Z7</accession>
<dbReference type="CDD" id="cd00082">
    <property type="entry name" value="HisKA"/>
    <property type="match status" value="1"/>
</dbReference>
<keyword evidence="10" id="KW-1133">Transmembrane helix</keyword>
<evidence type="ECO:0000256" key="3">
    <source>
        <dbReference type="ARBA" id="ARBA00012438"/>
    </source>
</evidence>
<evidence type="ECO:0000256" key="8">
    <source>
        <dbReference type="ARBA" id="ARBA00022840"/>
    </source>
</evidence>
<dbReference type="SUPFAM" id="SSF47384">
    <property type="entry name" value="Homodimeric domain of signal transducing histidine kinase"/>
    <property type="match status" value="1"/>
</dbReference>
<evidence type="ECO:0000259" key="11">
    <source>
        <dbReference type="PROSITE" id="PS50109"/>
    </source>
</evidence>
<dbReference type="GO" id="GO:0016301">
    <property type="term" value="F:kinase activity"/>
    <property type="evidence" value="ECO:0007669"/>
    <property type="project" value="UniProtKB-KW"/>
</dbReference>
<evidence type="ECO:0000256" key="1">
    <source>
        <dbReference type="ARBA" id="ARBA00000085"/>
    </source>
</evidence>
<dbReference type="CDD" id="cd00075">
    <property type="entry name" value="HATPase"/>
    <property type="match status" value="1"/>
</dbReference>
<name>A0ABT0W9Z7_9BACI</name>
<feature type="transmembrane region" description="Helical" evidence="10">
    <location>
        <begin position="12"/>
        <end position="31"/>
    </location>
</feature>
<dbReference type="Pfam" id="PF02518">
    <property type="entry name" value="HATPase_c"/>
    <property type="match status" value="1"/>
</dbReference>
<dbReference type="Gene3D" id="3.30.565.10">
    <property type="entry name" value="Histidine kinase-like ATPase, C-terminal domain"/>
    <property type="match status" value="1"/>
</dbReference>
<keyword evidence="6" id="KW-0547">Nucleotide-binding</keyword>
<dbReference type="SUPFAM" id="SSF55874">
    <property type="entry name" value="ATPase domain of HSP90 chaperone/DNA topoisomerase II/histidine kinase"/>
    <property type="match status" value="1"/>
</dbReference>
<dbReference type="PANTHER" id="PTHR45453:SF1">
    <property type="entry name" value="PHOSPHATE REGULON SENSOR PROTEIN PHOR"/>
    <property type="match status" value="1"/>
</dbReference>
<dbReference type="Gene3D" id="1.10.287.130">
    <property type="match status" value="1"/>
</dbReference>
<organism evidence="12 13">
    <name type="scientific">Neobacillus pocheonensis</name>
    <dbReference type="NCBI Taxonomy" id="363869"/>
    <lineage>
        <taxon>Bacteria</taxon>
        <taxon>Bacillati</taxon>
        <taxon>Bacillota</taxon>
        <taxon>Bacilli</taxon>
        <taxon>Bacillales</taxon>
        <taxon>Bacillaceae</taxon>
        <taxon>Neobacillus</taxon>
    </lineage>
</organism>
<dbReference type="EMBL" id="JAMQCR010000001">
    <property type="protein sequence ID" value="MCM2533144.1"/>
    <property type="molecule type" value="Genomic_DNA"/>
</dbReference>
<dbReference type="Pfam" id="PF00512">
    <property type="entry name" value="HisKA"/>
    <property type="match status" value="1"/>
</dbReference>
<dbReference type="InterPro" id="IPR003594">
    <property type="entry name" value="HATPase_dom"/>
</dbReference>
<keyword evidence="10" id="KW-0812">Transmembrane</keyword>
<feature type="domain" description="Histidine kinase" evidence="11">
    <location>
        <begin position="210"/>
        <end position="426"/>
    </location>
</feature>
<dbReference type="Proteomes" id="UP001523262">
    <property type="component" value="Unassembled WGS sequence"/>
</dbReference>
<dbReference type="PRINTS" id="PR00344">
    <property type="entry name" value="BCTRLSENSOR"/>
</dbReference>
<dbReference type="SMART" id="SM00388">
    <property type="entry name" value="HisKA"/>
    <property type="match status" value="1"/>
</dbReference>
<dbReference type="SMART" id="SM00387">
    <property type="entry name" value="HATPase_c"/>
    <property type="match status" value="1"/>
</dbReference>
<proteinExistence type="predicted"/>
<protein>
    <recommendedName>
        <fullName evidence="3">histidine kinase</fullName>
        <ecNumber evidence="3">2.7.13.3</ecNumber>
    </recommendedName>
</protein>
<evidence type="ECO:0000256" key="5">
    <source>
        <dbReference type="ARBA" id="ARBA00022679"/>
    </source>
</evidence>
<keyword evidence="10" id="KW-0472">Membrane</keyword>
<dbReference type="InterPro" id="IPR036890">
    <property type="entry name" value="HATPase_C_sf"/>
</dbReference>
<evidence type="ECO:0000256" key="2">
    <source>
        <dbReference type="ARBA" id="ARBA00004370"/>
    </source>
</evidence>
<dbReference type="PROSITE" id="PS50109">
    <property type="entry name" value="HIS_KIN"/>
    <property type="match status" value="1"/>
</dbReference>
<gene>
    <name evidence="12" type="ORF">NDK43_12990</name>
</gene>
<dbReference type="InterPro" id="IPR050351">
    <property type="entry name" value="BphY/WalK/GraS-like"/>
</dbReference>
<evidence type="ECO:0000256" key="9">
    <source>
        <dbReference type="ARBA" id="ARBA00023012"/>
    </source>
</evidence>
<evidence type="ECO:0000313" key="13">
    <source>
        <dbReference type="Proteomes" id="UP001523262"/>
    </source>
</evidence>
<evidence type="ECO:0000313" key="12">
    <source>
        <dbReference type="EMBL" id="MCM2533144.1"/>
    </source>
</evidence>
<sequence length="428" mass="48759">MFRQTHIRLTLLNSLVFIVLISILGSIIYFYTQNQLYKDVNQSLLDAVNHFENQPQQQPQQKQQKQKQQQLGESGVAPRFIHRDPRILTLVWDRKNNLLAEQNRESDLFIGNEKLIRPKKLDTLEDVDIDNFSFRSLATHIDIPGYGQFTVQVIRNVNSENELLNRLLLIIVVGCGIGVLCAIASGYFLAGRSLVPIKKAWKKQQQFVSDASHELRTPLAVIQAKTDLLFRAPSATIKDKIHDVSTISNESRRLSKLVANLLTLARSDSDQIEMKKQAFRLDELLKELTQHYEEIVSYQGKSIHLDAPESVKFMADKERIHQLIVILLDNAMKYTNEGGEIWLCCQKTSSSIILRVKDNGIGIAEQDIPKIFDRFYQSDKARTEAEGMGLGLSIAKWIIEKHHGKTKVESTLGKGTMIEIIFPRAQKS</sequence>
<comment type="caution">
    <text evidence="12">The sequence shown here is derived from an EMBL/GenBank/DDBJ whole genome shotgun (WGS) entry which is preliminary data.</text>
</comment>
<dbReference type="InterPro" id="IPR003661">
    <property type="entry name" value="HisK_dim/P_dom"/>
</dbReference>
<comment type="catalytic activity">
    <reaction evidence="1">
        <text>ATP + protein L-histidine = ADP + protein N-phospho-L-histidine.</text>
        <dbReference type="EC" id="2.7.13.3"/>
    </reaction>
</comment>
<dbReference type="InterPro" id="IPR004358">
    <property type="entry name" value="Sig_transdc_His_kin-like_C"/>
</dbReference>